<organism evidence="2 3">
    <name type="scientific">Halarsenatibacter silvermanii</name>
    <dbReference type="NCBI Taxonomy" id="321763"/>
    <lineage>
        <taxon>Bacteria</taxon>
        <taxon>Bacillati</taxon>
        <taxon>Bacillota</taxon>
        <taxon>Clostridia</taxon>
        <taxon>Halanaerobiales</taxon>
        <taxon>Halarsenatibacteraceae</taxon>
        <taxon>Halarsenatibacter</taxon>
    </lineage>
</organism>
<gene>
    <name evidence="2" type="ORF">SAMN04488692_10196</name>
</gene>
<evidence type="ECO:0000313" key="2">
    <source>
        <dbReference type="EMBL" id="SDL07749.1"/>
    </source>
</evidence>
<proteinExistence type="predicted"/>
<keyword evidence="3" id="KW-1185">Reference proteome</keyword>
<reference evidence="2 3" key="1">
    <citation type="submission" date="2016-10" db="EMBL/GenBank/DDBJ databases">
        <authorList>
            <person name="de Groot N.N."/>
        </authorList>
    </citation>
    <scope>NUCLEOTIDE SEQUENCE [LARGE SCALE GENOMIC DNA]</scope>
    <source>
        <strain evidence="2 3">SLAS-1</strain>
    </source>
</reference>
<name>A0A1G9H4E9_9FIRM</name>
<protein>
    <submittedName>
        <fullName evidence="2">Uncharacterized protein</fullName>
    </submittedName>
</protein>
<dbReference type="AlphaFoldDB" id="A0A1G9H4E9"/>
<dbReference type="Proteomes" id="UP000199476">
    <property type="component" value="Unassembled WGS sequence"/>
</dbReference>
<accession>A0A1G9H4E9</accession>
<dbReference type="STRING" id="321763.SAMN04488692_10196"/>
<dbReference type="RefSeq" id="WP_089757591.1">
    <property type="nucleotide sequence ID" value="NZ_FNGO01000001.1"/>
</dbReference>
<dbReference type="EMBL" id="FNGO01000001">
    <property type="protein sequence ID" value="SDL07749.1"/>
    <property type="molecule type" value="Genomic_DNA"/>
</dbReference>
<evidence type="ECO:0000313" key="3">
    <source>
        <dbReference type="Proteomes" id="UP000199476"/>
    </source>
</evidence>
<evidence type="ECO:0000256" key="1">
    <source>
        <dbReference type="SAM" id="MobiDB-lite"/>
    </source>
</evidence>
<feature type="region of interest" description="Disordered" evidence="1">
    <location>
        <begin position="23"/>
        <end position="42"/>
    </location>
</feature>
<sequence>MREDKKWISLQLVGHKKGLKEFERDRREGKSSAGAGCERAGKSDREIADLLGRAWNQKLRVIITYCRKDCGENEGNSGFRISQRRKKCRGKIKFLQRDSPQVIMATGERLDLGEILDIEILG</sequence>